<dbReference type="RefSeq" id="WP_284152009.1">
    <property type="nucleotide sequence ID" value="NZ_AP025516.1"/>
</dbReference>
<accession>A0ABM7WCF2</accession>
<reference evidence="3 4" key="1">
    <citation type="submission" date="2022-01" db="EMBL/GenBank/DDBJ databases">
        <title>Desulfofustis limnae sp. nov., a novel mesophilic sulfate-reducing bacterium isolated from marsh soil.</title>
        <authorList>
            <person name="Watanabe M."/>
            <person name="Takahashi A."/>
            <person name="Kojima H."/>
            <person name="Fukui M."/>
        </authorList>
    </citation>
    <scope>NUCLEOTIDE SEQUENCE [LARGE SCALE GENOMIC DNA]</scope>
    <source>
        <strain evidence="3 4">PPLL</strain>
    </source>
</reference>
<sequence length="330" mass="37220">MRIVQFMASQRWGGAEKVFVELANELARNHEVIALLLRQTEYRERFADPVKVVELRAHPTSHNPLLVRELVCALRQLRPDIVHTHAAKAALLIRRASLFCPVRHLATKHNARKGRIFNRLPWVTTVSEEACRSVLVRPGATVRVINNGLQPVPVPALPRSGPFSMISVGRLDAIKGFAELIEQVARLPFAYRLSIIGTGPEEERLRGVIHRLAMQDRVFLEGFKDDVPVRMHQADLVVISSHSEGFPKVMVEALFYAKVLISTPVGGVVEVLPPELLAEQHRLAEKIEQVHRDYPDCLARFAALRRERAQDFLLAAIVGKYEAVYREMLG</sequence>
<feature type="domain" description="Glycosyltransferase subfamily 4-like N-terminal" evidence="2">
    <location>
        <begin position="12"/>
        <end position="149"/>
    </location>
</feature>
<dbReference type="EMBL" id="AP025516">
    <property type="protein sequence ID" value="BDD88672.1"/>
    <property type="molecule type" value="Genomic_DNA"/>
</dbReference>
<evidence type="ECO:0000313" key="4">
    <source>
        <dbReference type="Proteomes" id="UP000830055"/>
    </source>
</evidence>
<dbReference type="SUPFAM" id="SSF53756">
    <property type="entry name" value="UDP-Glycosyltransferase/glycogen phosphorylase"/>
    <property type="match status" value="1"/>
</dbReference>
<gene>
    <name evidence="3" type="ORF">DPPLL_30370</name>
</gene>
<dbReference type="PANTHER" id="PTHR12526:SF630">
    <property type="entry name" value="GLYCOSYLTRANSFERASE"/>
    <property type="match status" value="1"/>
</dbReference>
<protein>
    <recommendedName>
        <fullName evidence="5">Glycosyltransferase</fullName>
    </recommendedName>
</protein>
<evidence type="ECO:0000259" key="2">
    <source>
        <dbReference type="Pfam" id="PF13439"/>
    </source>
</evidence>
<organism evidence="3 4">
    <name type="scientific">Desulfofustis limnaeus</name>
    <dbReference type="NCBI Taxonomy" id="2740163"/>
    <lineage>
        <taxon>Bacteria</taxon>
        <taxon>Pseudomonadati</taxon>
        <taxon>Thermodesulfobacteriota</taxon>
        <taxon>Desulfobulbia</taxon>
        <taxon>Desulfobulbales</taxon>
        <taxon>Desulfocapsaceae</taxon>
        <taxon>Desulfofustis</taxon>
    </lineage>
</organism>
<feature type="domain" description="Glycosyl transferase family 1" evidence="1">
    <location>
        <begin position="160"/>
        <end position="294"/>
    </location>
</feature>
<proteinExistence type="predicted"/>
<dbReference type="PANTHER" id="PTHR12526">
    <property type="entry name" value="GLYCOSYLTRANSFERASE"/>
    <property type="match status" value="1"/>
</dbReference>
<dbReference type="Pfam" id="PF00534">
    <property type="entry name" value="Glycos_transf_1"/>
    <property type="match status" value="1"/>
</dbReference>
<evidence type="ECO:0008006" key="5">
    <source>
        <dbReference type="Google" id="ProtNLM"/>
    </source>
</evidence>
<evidence type="ECO:0000313" key="3">
    <source>
        <dbReference type="EMBL" id="BDD88672.1"/>
    </source>
</evidence>
<evidence type="ECO:0000259" key="1">
    <source>
        <dbReference type="Pfam" id="PF00534"/>
    </source>
</evidence>
<dbReference type="InterPro" id="IPR001296">
    <property type="entry name" value="Glyco_trans_1"/>
</dbReference>
<dbReference type="Pfam" id="PF13439">
    <property type="entry name" value="Glyco_transf_4"/>
    <property type="match status" value="1"/>
</dbReference>
<dbReference type="Proteomes" id="UP000830055">
    <property type="component" value="Chromosome"/>
</dbReference>
<name>A0ABM7WCF2_9BACT</name>
<dbReference type="CDD" id="cd03811">
    <property type="entry name" value="GT4_GT28_WabH-like"/>
    <property type="match status" value="1"/>
</dbReference>
<keyword evidence="4" id="KW-1185">Reference proteome</keyword>
<dbReference type="Gene3D" id="3.40.50.2000">
    <property type="entry name" value="Glycogen Phosphorylase B"/>
    <property type="match status" value="2"/>
</dbReference>
<dbReference type="InterPro" id="IPR028098">
    <property type="entry name" value="Glyco_trans_4-like_N"/>
</dbReference>